<evidence type="ECO:0000313" key="9">
    <source>
        <dbReference type="EMBL" id="GIM28913.1"/>
    </source>
</evidence>
<feature type="transmembrane region" description="Helical" evidence="8">
    <location>
        <begin position="239"/>
        <end position="266"/>
    </location>
</feature>
<dbReference type="GO" id="GO:0055085">
    <property type="term" value="P:transmembrane transport"/>
    <property type="evidence" value="ECO:0007669"/>
    <property type="project" value="TreeGrafter"/>
</dbReference>
<dbReference type="PROSITE" id="PS51257">
    <property type="entry name" value="PROKAR_LIPOPROTEIN"/>
    <property type="match status" value="1"/>
</dbReference>
<keyword evidence="5 8" id="KW-0812">Transmembrane</keyword>
<reference evidence="9" key="1">
    <citation type="submission" date="2021-03" db="EMBL/GenBank/DDBJ databases">
        <title>Taxonomic study of Clostridium polyendosporum from meadow-gley soil under rice.</title>
        <authorList>
            <person name="Kobayashi H."/>
            <person name="Tanizawa Y."/>
            <person name="Yagura M."/>
        </authorList>
    </citation>
    <scope>NUCLEOTIDE SEQUENCE</scope>
    <source>
        <strain evidence="9">JCM 30710</strain>
    </source>
</reference>
<comment type="caution">
    <text evidence="9">The sequence shown here is derived from an EMBL/GenBank/DDBJ whole genome shotgun (WGS) entry which is preliminary data.</text>
</comment>
<feature type="transmembrane region" description="Helical" evidence="8">
    <location>
        <begin position="7"/>
        <end position="24"/>
    </location>
</feature>
<keyword evidence="3" id="KW-0813">Transport</keyword>
<evidence type="ECO:0000256" key="2">
    <source>
        <dbReference type="ARBA" id="ARBA00009773"/>
    </source>
</evidence>
<proteinExistence type="inferred from homology"/>
<evidence type="ECO:0000313" key="10">
    <source>
        <dbReference type="Proteomes" id="UP000679179"/>
    </source>
</evidence>
<feature type="transmembrane region" description="Helical" evidence="8">
    <location>
        <begin position="310"/>
        <end position="335"/>
    </location>
</feature>
<dbReference type="Proteomes" id="UP000679179">
    <property type="component" value="Unassembled WGS sequence"/>
</dbReference>
<evidence type="ECO:0000256" key="5">
    <source>
        <dbReference type="ARBA" id="ARBA00022692"/>
    </source>
</evidence>
<dbReference type="InterPro" id="IPR002549">
    <property type="entry name" value="AI-2E-like"/>
</dbReference>
<dbReference type="GO" id="GO:0005886">
    <property type="term" value="C:plasma membrane"/>
    <property type="evidence" value="ECO:0007669"/>
    <property type="project" value="UniProtKB-SubCell"/>
</dbReference>
<evidence type="ECO:0000256" key="3">
    <source>
        <dbReference type="ARBA" id="ARBA00022448"/>
    </source>
</evidence>
<keyword evidence="10" id="KW-1185">Reference proteome</keyword>
<name>A0A919S1J7_9CLOT</name>
<evidence type="ECO:0000256" key="6">
    <source>
        <dbReference type="ARBA" id="ARBA00022989"/>
    </source>
</evidence>
<comment type="subcellular location">
    <subcellularLocation>
        <location evidence="1">Cell membrane</location>
        <topology evidence="1">Multi-pass membrane protein</topology>
    </subcellularLocation>
</comment>
<feature type="transmembrane region" description="Helical" evidence="8">
    <location>
        <begin position="36"/>
        <end position="54"/>
    </location>
</feature>
<evidence type="ECO:0000256" key="7">
    <source>
        <dbReference type="ARBA" id="ARBA00023136"/>
    </source>
</evidence>
<dbReference type="PANTHER" id="PTHR21716:SF53">
    <property type="entry name" value="PERMEASE PERM-RELATED"/>
    <property type="match status" value="1"/>
</dbReference>
<feature type="transmembrane region" description="Helical" evidence="8">
    <location>
        <begin position="208"/>
        <end position="233"/>
    </location>
</feature>
<evidence type="ECO:0000256" key="8">
    <source>
        <dbReference type="SAM" id="Phobius"/>
    </source>
</evidence>
<dbReference type="RefSeq" id="WP_212903633.1">
    <property type="nucleotide sequence ID" value="NZ_BOPZ01000011.1"/>
</dbReference>
<gene>
    <name evidence="9" type="primary">yubA</name>
    <name evidence="9" type="ORF">CPJCM30710_15790</name>
</gene>
<dbReference type="EMBL" id="BOPZ01000011">
    <property type="protein sequence ID" value="GIM28913.1"/>
    <property type="molecule type" value="Genomic_DNA"/>
</dbReference>
<evidence type="ECO:0000256" key="4">
    <source>
        <dbReference type="ARBA" id="ARBA00022475"/>
    </source>
</evidence>
<evidence type="ECO:0000256" key="1">
    <source>
        <dbReference type="ARBA" id="ARBA00004651"/>
    </source>
</evidence>
<dbReference type="PANTHER" id="PTHR21716">
    <property type="entry name" value="TRANSMEMBRANE PROTEIN"/>
    <property type="match status" value="1"/>
</dbReference>
<protein>
    <submittedName>
        <fullName evidence="9">UPF0118 membrane protein YubA</fullName>
    </submittedName>
</protein>
<sequence length="348" mass="39213">MVNEKKLYKLIILNLILLACYFFIKIPFLVSFFSRIINIIVVPTFLGIFFFYLLKPLNDIFLRKGMKLSRAAVLTLIIALIILSGVSTLLGKYFIREINGLISRLSILAENGQMLRFIDGYVGKYVDIQWIYKRATGEVSGYIYSMLKNIMRVVSYAMNLFSVLLLIIVIVFYFLKDGLKFKESFLRLIPERFKDRTARILVESNKALSSYVTGQAIVALSLAIMIYVGYLIIGMPSALVLSSITFILAFIPFIGFFISMIIPYIIAISADVSIVIKLTILFMVAQALKGRVIVPAVMSKAMHIHPLTDIFLVIGAAALFGPLGAFIAVPIYSVVKVIWINMRILTLR</sequence>
<dbReference type="AlphaFoldDB" id="A0A919S1J7"/>
<keyword evidence="6 8" id="KW-1133">Transmembrane helix</keyword>
<comment type="similarity">
    <text evidence="2">Belongs to the autoinducer-2 exporter (AI-2E) (TC 2.A.86) family.</text>
</comment>
<feature type="transmembrane region" description="Helical" evidence="8">
    <location>
        <begin position="153"/>
        <end position="175"/>
    </location>
</feature>
<keyword evidence="7 8" id="KW-0472">Membrane</keyword>
<organism evidence="9 10">
    <name type="scientific">Clostridium polyendosporum</name>
    <dbReference type="NCBI Taxonomy" id="69208"/>
    <lineage>
        <taxon>Bacteria</taxon>
        <taxon>Bacillati</taxon>
        <taxon>Bacillota</taxon>
        <taxon>Clostridia</taxon>
        <taxon>Eubacteriales</taxon>
        <taxon>Clostridiaceae</taxon>
        <taxon>Clostridium</taxon>
    </lineage>
</organism>
<feature type="transmembrane region" description="Helical" evidence="8">
    <location>
        <begin position="74"/>
        <end position="95"/>
    </location>
</feature>
<accession>A0A919S1J7</accession>
<dbReference type="Pfam" id="PF01594">
    <property type="entry name" value="AI-2E_transport"/>
    <property type="match status" value="1"/>
</dbReference>
<keyword evidence="4" id="KW-1003">Cell membrane</keyword>